<keyword evidence="1" id="KW-1133">Transmembrane helix</keyword>
<dbReference type="AlphaFoldDB" id="A0A9D2ZUQ4"/>
<feature type="transmembrane region" description="Helical" evidence="1">
    <location>
        <begin position="320"/>
        <end position="346"/>
    </location>
</feature>
<feature type="transmembrane region" description="Helical" evidence="1">
    <location>
        <begin position="12"/>
        <end position="38"/>
    </location>
</feature>
<comment type="caution">
    <text evidence="2">The sequence shown here is derived from an EMBL/GenBank/DDBJ whole genome shotgun (WGS) entry which is preliminary data.</text>
</comment>
<proteinExistence type="predicted"/>
<reference evidence="2" key="2">
    <citation type="submission" date="2021-04" db="EMBL/GenBank/DDBJ databases">
        <authorList>
            <person name="Gilroy R."/>
        </authorList>
    </citation>
    <scope>NUCLEOTIDE SEQUENCE</scope>
    <source>
        <strain evidence="2">MalCec1-1739</strain>
    </source>
</reference>
<feature type="transmembrane region" description="Helical" evidence="1">
    <location>
        <begin position="366"/>
        <end position="388"/>
    </location>
</feature>
<organism evidence="2 3">
    <name type="scientific">Candidatus Avibacteroides avistercoris</name>
    <dbReference type="NCBI Taxonomy" id="2840690"/>
    <lineage>
        <taxon>Bacteria</taxon>
        <taxon>Pseudomonadati</taxon>
        <taxon>Bacteroidota</taxon>
        <taxon>Bacteroidia</taxon>
        <taxon>Bacteroidales</taxon>
        <taxon>Bacteroidaceae</taxon>
        <taxon>Bacteroidaceae incertae sedis</taxon>
        <taxon>Candidatus Avibacteroides</taxon>
    </lineage>
</organism>
<dbReference type="EMBL" id="DWUP01000063">
    <property type="protein sequence ID" value="HJD52689.1"/>
    <property type="molecule type" value="Genomic_DNA"/>
</dbReference>
<keyword evidence="1" id="KW-0472">Membrane</keyword>
<evidence type="ECO:0000313" key="3">
    <source>
        <dbReference type="Proteomes" id="UP000787625"/>
    </source>
</evidence>
<keyword evidence="1" id="KW-0812">Transmembrane</keyword>
<accession>A0A9D2ZUQ4</accession>
<name>A0A9D2ZUQ4_9BACT</name>
<reference evidence="2" key="1">
    <citation type="journal article" date="2021" name="PeerJ">
        <title>Extensive microbial diversity within the chicken gut microbiome revealed by metagenomics and culture.</title>
        <authorList>
            <person name="Gilroy R."/>
            <person name="Ravi A."/>
            <person name="Getino M."/>
            <person name="Pursley I."/>
            <person name="Horton D.L."/>
            <person name="Alikhan N.F."/>
            <person name="Baker D."/>
            <person name="Gharbi K."/>
            <person name="Hall N."/>
            <person name="Watson M."/>
            <person name="Adriaenssens E.M."/>
            <person name="Foster-Nyarko E."/>
            <person name="Jarju S."/>
            <person name="Secka A."/>
            <person name="Antonio M."/>
            <person name="Oren A."/>
            <person name="Chaudhuri R.R."/>
            <person name="La Ragione R."/>
            <person name="Hildebrand F."/>
            <person name="Pallen M.J."/>
        </authorList>
    </citation>
    <scope>NUCLEOTIDE SEQUENCE</scope>
    <source>
        <strain evidence="2">MalCec1-1739</strain>
    </source>
</reference>
<sequence length="397" mass="43312">MRLLWKLLRRHLSIWQIAGFSLANVFGLAVILVSALMWHDVLPLFDGRDALAGDSYVVISKPFDTVSSALGNDKVFTGEDVRGLEQQDAVKAVGKFTPSTYEVYARITLGNGGMQMATDMFFESVPDGFVDVESAQWRFVQGGKYLPIILPRNYLDLYNFGFAPAKGMPKVSPDVAGMLNITIEVNGRGRSDEYLGFIAGFSDRLNTILVPQSFMDFANAAYGSAAHPAASRLILQVSDPSDEALALYIKDKGYTVSDGDDDSGRLAFFLRVVLWAVMSVGVFICGLAFLLFVLSIYLLLEKNVTKLENLLLLGYSPARVASPYLLLASFLGLLQAGCAILIAMAVRRIYLDELRQMFEGVGSDGACVAGGVACGLLLLQLLLDWAVIMAKVRNIAR</sequence>
<feature type="transmembrane region" description="Helical" evidence="1">
    <location>
        <begin position="272"/>
        <end position="300"/>
    </location>
</feature>
<protein>
    <submittedName>
        <fullName evidence="2">ABC transporter permease</fullName>
    </submittedName>
</protein>
<evidence type="ECO:0000313" key="2">
    <source>
        <dbReference type="EMBL" id="HJD52689.1"/>
    </source>
</evidence>
<evidence type="ECO:0000256" key="1">
    <source>
        <dbReference type="SAM" id="Phobius"/>
    </source>
</evidence>
<gene>
    <name evidence="2" type="ORF">IAA93_03045</name>
</gene>
<dbReference type="Proteomes" id="UP000787625">
    <property type="component" value="Unassembled WGS sequence"/>
</dbReference>